<accession>A0A498Q2T5</accession>
<feature type="region of interest" description="Disordered" evidence="1">
    <location>
        <begin position="183"/>
        <end position="253"/>
    </location>
</feature>
<feature type="compositionally biased region" description="Polar residues" evidence="1">
    <location>
        <begin position="228"/>
        <end position="239"/>
    </location>
</feature>
<evidence type="ECO:0000313" key="3">
    <source>
        <dbReference type="Proteomes" id="UP000273307"/>
    </source>
</evidence>
<protein>
    <submittedName>
        <fullName evidence="2">Uncharacterized protein</fullName>
    </submittedName>
</protein>
<name>A0A498Q2T5_9MYCO</name>
<feature type="compositionally biased region" description="Basic residues" evidence="1">
    <location>
        <begin position="334"/>
        <end position="352"/>
    </location>
</feature>
<feature type="region of interest" description="Disordered" evidence="1">
    <location>
        <begin position="331"/>
        <end position="352"/>
    </location>
</feature>
<keyword evidence="3" id="KW-1185">Reference proteome</keyword>
<organism evidence="2 3">
    <name type="scientific">Mycobacterium attenuatum</name>
    <dbReference type="NCBI Taxonomy" id="2341086"/>
    <lineage>
        <taxon>Bacteria</taxon>
        <taxon>Bacillati</taxon>
        <taxon>Actinomycetota</taxon>
        <taxon>Actinomycetes</taxon>
        <taxon>Mycobacteriales</taxon>
        <taxon>Mycobacteriaceae</taxon>
        <taxon>Mycobacterium</taxon>
    </lineage>
</organism>
<proteinExistence type="predicted"/>
<dbReference type="Proteomes" id="UP000273307">
    <property type="component" value="Unassembled WGS sequence"/>
</dbReference>
<evidence type="ECO:0000256" key="1">
    <source>
        <dbReference type="SAM" id="MobiDB-lite"/>
    </source>
</evidence>
<dbReference type="EMBL" id="UPHP01000063">
    <property type="protein sequence ID" value="VBA38872.1"/>
    <property type="molecule type" value="Genomic_DNA"/>
</dbReference>
<dbReference type="AntiFam" id="ANF00178">
    <property type="entry name" value="Shadow ORF (opposite dhbF)"/>
</dbReference>
<reference evidence="2 3" key="1">
    <citation type="submission" date="2018-09" db="EMBL/GenBank/DDBJ databases">
        <authorList>
            <person name="Tagini F."/>
        </authorList>
    </citation>
    <scope>NUCLEOTIDE SEQUENCE [LARGE SCALE GENOMIC DNA]</scope>
    <source>
        <strain evidence="2 3">MK136</strain>
    </source>
</reference>
<evidence type="ECO:0000313" key="2">
    <source>
        <dbReference type="EMBL" id="VBA38872.1"/>
    </source>
</evidence>
<gene>
    <name evidence="2" type="ORF">LAUMK136_02683</name>
</gene>
<sequence>MIGDRGIGPVGRKLQAIGHAGQRIFPKPHLRGQRTCLVGQIAEIFPLPHRVIGVLHRQFGPTGGTARTSAHVRHTHIGGQHADRPAVSGDVVHHNHQYMFLVADSEKPCFQRDFGLQVKGVVSRVHNGLGQPGRRPARCIDQLPAEIGLSCKENQLPRYPVDCRKHRAQAFVAAHHVGHGRMERGDIKVPGQPQRHRPVVDRRGTLQLVDEPQPALRERQRNHRRPLNSRQRPQPTPITADTRGQLGDGRRVEQRTHLEIGVQGCIDRGNRAHRRQRVATQVEKRLVDANPFRRYPENLDEDVDEHLLDRAVTIAVLVFRSRQRPAVDFAVGRQRQRPQHHHRSRHHVRRQPLRQLRACPGRVQRARERFGDITDQALVTGVLLTGDDHRLLDAGQVG</sequence>
<dbReference type="AlphaFoldDB" id="A0A498Q2T5"/>